<feature type="chain" id="PRO_5027700193" evidence="1">
    <location>
        <begin position="18"/>
        <end position="56"/>
    </location>
</feature>
<accession>A0A6P8YT58</accession>
<organism evidence="2 3">
    <name type="scientific">Drosophila albomicans</name>
    <name type="common">Fruit fly</name>
    <dbReference type="NCBI Taxonomy" id="7291"/>
    <lineage>
        <taxon>Eukaryota</taxon>
        <taxon>Metazoa</taxon>
        <taxon>Ecdysozoa</taxon>
        <taxon>Arthropoda</taxon>
        <taxon>Hexapoda</taxon>
        <taxon>Insecta</taxon>
        <taxon>Pterygota</taxon>
        <taxon>Neoptera</taxon>
        <taxon>Endopterygota</taxon>
        <taxon>Diptera</taxon>
        <taxon>Brachycera</taxon>
        <taxon>Muscomorpha</taxon>
        <taxon>Ephydroidea</taxon>
        <taxon>Drosophilidae</taxon>
        <taxon>Drosophila</taxon>
    </lineage>
</organism>
<dbReference type="OrthoDB" id="7843220at2759"/>
<keyword evidence="2" id="KW-1185">Reference proteome</keyword>
<dbReference type="GeneID" id="117571084"/>
<dbReference type="AlphaFoldDB" id="A0A6P8YT58"/>
<evidence type="ECO:0000313" key="3">
    <source>
        <dbReference type="RefSeq" id="XP_034108957.1"/>
    </source>
</evidence>
<gene>
    <name evidence="3" type="primary">LOC117571084</name>
</gene>
<sequence>MWTVLLVIVCLWTLAASAPLWSPEQVGDYFNGIFRSVVGPLFGLDDGNNNTTPPSN</sequence>
<dbReference type="RefSeq" id="XP_034108957.1">
    <property type="nucleotide sequence ID" value="XM_034253066.2"/>
</dbReference>
<feature type="signal peptide" evidence="1">
    <location>
        <begin position="1"/>
        <end position="17"/>
    </location>
</feature>
<keyword evidence="1" id="KW-0732">Signal</keyword>
<reference evidence="3" key="1">
    <citation type="submission" date="2025-08" db="UniProtKB">
        <authorList>
            <consortium name="RefSeq"/>
        </authorList>
    </citation>
    <scope>IDENTIFICATION</scope>
    <source>
        <strain evidence="3">15112-1751.03</strain>
        <tissue evidence="3">Whole Adult</tissue>
    </source>
</reference>
<proteinExistence type="predicted"/>
<name>A0A6P8YT58_DROAB</name>
<evidence type="ECO:0000313" key="2">
    <source>
        <dbReference type="Proteomes" id="UP000515160"/>
    </source>
</evidence>
<dbReference type="Proteomes" id="UP000515160">
    <property type="component" value="Chromosome 3"/>
</dbReference>
<protein>
    <submittedName>
        <fullName evidence="3">Uncharacterized protein LOC117571084</fullName>
    </submittedName>
</protein>
<evidence type="ECO:0000256" key="1">
    <source>
        <dbReference type="SAM" id="SignalP"/>
    </source>
</evidence>